<evidence type="ECO:0000256" key="5">
    <source>
        <dbReference type="SAM" id="MobiDB-lite"/>
    </source>
</evidence>
<feature type="domain" description="RING-type" evidence="8">
    <location>
        <begin position="231"/>
        <end position="273"/>
    </location>
</feature>
<dbReference type="InterPro" id="IPR045790">
    <property type="entry name" value="RNF180_C"/>
</dbReference>
<dbReference type="PROSITE" id="PS00518">
    <property type="entry name" value="ZF_RING_1"/>
    <property type="match status" value="1"/>
</dbReference>
<dbReference type="InterPro" id="IPR013083">
    <property type="entry name" value="Znf_RING/FYVE/PHD"/>
</dbReference>
<dbReference type="InterPro" id="IPR001841">
    <property type="entry name" value="Znf_RING"/>
</dbReference>
<dbReference type="PROSITE" id="PS50089">
    <property type="entry name" value="ZF_RING_2"/>
    <property type="match status" value="1"/>
</dbReference>
<feature type="chain" id="PRO_5025449384" description="RING-type domain-containing protein" evidence="7">
    <location>
        <begin position="24"/>
        <end position="387"/>
    </location>
</feature>
<dbReference type="GO" id="GO:0061630">
    <property type="term" value="F:ubiquitin protein ligase activity"/>
    <property type="evidence" value="ECO:0007669"/>
    <property type="project" value="InterPro"/>
</dbReference>
<dbReference type="GO" id="GO:0008270">
    <property type="term" value="F:zinc ion binding"/>
    <property type="evidence" value="ECO:0007669"/>
    <property type="project" value="UniProtKB-KW"/>
</dbReference>
<feature type="transmembrane region" description="Helical" evidence="6">
    <location>
        <begin position="355"/>
        <end position="386"/>
    </location>
</feature>
<dbReference type="CDD" id="cd16554">
    <property type="entry name" value="RING-HC_RNF180"/>
    <property type="match status" value="1"/>
</dbReference>
<dbReference type="InterPro" id="IPR017907">
    <property type="entry name" value="Znf_RING_CS"/>
</dbReference>
<organism evidence="9 10">
    <name type="scientific">Sphaeramia orbicularis</name>
    <name type="common">orbiculate cardinalfish</name>
    <dbReference type="NCBI Taxonomy" id="375764"/>
    <lineage>
        <taxon>Eukaryota</taxon>
        <taxon>Metazoa</taxon>
        <taxon>Chordata</taxon>
        <taxon>Craniata</taxon>
        <taxon>Vertebrata</taxon>
        <taxon>Euteleostomi</taxon>
        <taxon>Actinopterygii</taxon>
        <taxon>Neopterygii</taxon>
        <taxon>Teleostei</taxon>
        <taxon>Neoteleostei</taxon>
        <taxon>Acanthomorphata</taxon>
        <taxon>Gobiaria</taxon>
        <taxon>Kurtiformes</taxon>
        <taxon>Apogonoidei</taxon>
        <taxon>Apogonidae</taxon>
        <taxon>Apogoninae</taxon>
        <taxon>Sphaeramia</taxon>
    </lineage>
</organism>
<feature type="compositionally biased region" description="Basic residues" evidence="5">
    <location>
        <begin position="190"/>
        <end position="204"/>
    </location>
</feature>
<evidence type="ECO:0000256" key="3">
    <source>
        <dbReference type="ARBA" id="ARBA00022833"/>
    </source>
</evidence>
<evidence type="ECO:0000256" key="2">
    <source>
        <dbReference type="ARBA" id="ARBA00022771"/>
    </source>
</evidence>
<dbReference type="Pfam" id="PF00097">
    <property type="entry name" value="zf-C3HC4"/>
    <property type="match status" value="1"/>
</dbReference>
<dbReference type="PANTHER" id="PTHR46717">
    <property type="entry name" value="E3 UBIQUITIN-PROTEIN LIGASE RNF180"/>
    <property type="match status" value="1"/>
</dbReference>
<keyword evidence="6" id="KW-1133">Transmembrane helix</keyword>
<dbReference type="GO" id="GO:0032436">
    <property type="term" value="P:positive regulation of proteasomal ubiquitin-dependent protein catabolic process"/>
    <property type="evidence" value="ECO:0007669"/>
    <property type="project" value="TreeGrafter"/>
</dbReference>
<dbReference type="SMART" id="SM00184">
    <property type="entry name" value="RING"/>
    <property type="match status" value="1"/>
</dbReference>
<evidence type="ECO:0000256" key="6">
    <source>
        <dbReference type="SAM" id="Phobius"/>
    </source>
</evidence>
<dbReference type="GO" id="GO:0042415">
    <property type="term" value="P:norepinephrine metabolic process"/>
    <property type="evidence" value="ECO:0007669"/>
    <property type="project" value="TreeGrafter"/>
</dbReference>
<reference evidence="9" key="1">
    <citation type="submission" date="2025-08" db="UniProtKB">
        <authorList>
            <consortium name="Ensembl"/>
        </authorList>
    </citation>
    <scope>IDENTIFICATION</scope>
</reference>
<dbReference type="GO" id="GO:0000209">
    <property type="term" value="P:protein polyubiquitination"/>
    <property type="evidence" value="ECO:0007669"/>
    <property type="project" value="InterPro"/>
</dbReference>
<dbReference type="AlphaFoldDB" id="A0A673BBJ0"/>
<feature type="region of interest" description="Disordered" evidence="5">
    <location>
        <begin position="184"/>
        <end position="204"/>
    </location>
</feature>
<reference evidence="9" key="2">
    <citation type="submission" date="2025-09" db="UniProtKB">
        <authorList>
            <consortium name="Ensembl"/>
        </authorList>
    </citation>
    <scope>IDENTIFICATION</scope>
</reference>
<evidence type="ECO:0000313" key="10">
    <source>
        <dbReference type="Proteomes" id="UP000472271"/>
    </source>
</evidence>
<dbReference type="Gene3D" id="3.30.40.10">
    <property type="entry name" value="Zinc/RING finger domain, C3HC4 (zinc finger)"/>
    <property type="match status" value="1"/>
</dbReference>
<accession>A0A673BBJ0</accession>
<dbReference type="PANTHER" id="PTHR46717:SF1">
    <property type="entry name" value="E3 UBIQUITIN-PROTEIN LIGASE RNF180"/>
    <property type="match status" value="1"/>
</dbReference>
<evidence type="ECO:0000256" key="1">
    <source>
        <dbReference type="ARBA" id="ARBA00022723"/>
    </source>
</evidence>
<dbReference type="GO" id="GO:0042428">
    <property type="term" value="P:serotonin metabolic process"/>
    <property type="evidence" value="ECO:0007669"/>
    <property type="project" value="TreeGrafter"/>
</dbReference>
<dbReference type="SUPFAM" id="SSF57850">
    <property type="entry name" value="RING/U-box"/>
    <property type="match status" value="1"/>
</dbReference>
<dbReference type="GO" id="GO:0005789">
    <property type="term" value="C:endoplasmic reticulum membrane"/>
    <property type="evidence" value="ECO:0007669"/>
    <property type="project" value="TreeGrafter"/>
</dbReference>
<keyword evidence="3" id="KW-0862">Zinc</keyword>
<dbReference type="Ensembl" id="ENSSORT00005039628.1">
    <property type="protein sequence ID" value="ENSSORP00005038634.1"/>
    <property type="gene ID" value="ENSSORG00005018050.1"/>
</dbReference>
<protein>
    <recommendedName>
        <fullName evidence="8">RING-type domain-containing protein</fullName>
    </recommendedName>
</protein>
<keyword evidence="2 4" id="KW-0863">Zinc-finger</keyword>
<dbReference type="InParanoid" id="A0A673BBJ0"/>
<evidence type="ECO:0000259" key="8">
    <source>
        <dbReference type="PROSITE" id="PS50089"/>
    </source>
</evidence>
<evidence type="ECO:0000256" key="4">
    <source>
        <dbReference type="PROSITE-ProRule" id="PRU00175"/>
    </source>
</evidence>
<dbReference type="Pfam" id="PF19332">
    <property type="entry name" value="RNF180_C"/>
    <property type="match status" value="1"/>
</dbReference>
<keyword evidence="6" id="KW-0472">Membrane</keyword>
<proteinExistence type="predicted"/>
<feature type="signal peptide" evidence="7">
    <location>
        <begin position="1"/>
        <end position="23"/>
    </location>
</feature>
<evidence type="ECO:0000313" key="9">
    <source>
        <dbReference type="Ensembl" id="ENSSORP00005038634.1"/>
    </source>
</evidence>
<sequence>MCGVKLLDLGLMGNVLLLQQVEAAHGDSADVCSIWHVDADAMPDWIHSAVHQAQWTLGKLNCPSCGARLGGFNFVHGGECPCGRDAAVHLSKSRVDRDHKHYVLIVQPRRTRPLAVQPGPPMDRIPDLNRAVPLNPGLQLDCAANRTLTPHIFNIEQTLTYRDTGTVCILVDCLHVFPLQRQTSSTSNRLNKREKNRLKSLRRKQRRRERWLHRQLDWSDADDADREGVTCAVCLDVYFSPYTCRPCDHVFCEPCLRTLAKNRHANTPCPLCRTLITHTSFNKELHHAAKTFFPKVYVSRKQNFQNAPCSKWPLPSCRKRFRNLWGEKSAAGGRWRLTPAVFMLDALDLTDMRGWLFDIALVIVYIHSVNWILAALLFGFLTYYFLC</sequence>
<dbReference type="Proteomes" id="UP000472271">
    <property type="component" value="Unassembled WGS sequence"/>
</dbReference>
<name>A0A673BBJ0_9TELE</name>
<keyword evidence="10" id="KW-1185">Reference proteome</keyword>
<keyword evidence="6" id="KW-0812">Transmembrane</keyword>
<dbReference type="InterPro" id="IPR018957">
    <property type="entry name" value="Znf_C3HC4_RING-type"/>
</dbReference>
<evidence type="ECO:0000256" key="7">
    <source>
        <dbReference type="SAM" id="SignalP"/>
    </source>
</evidence>
<keyword evidence="1" id="KW-0479">Metal-binding</keyword>
<dbReference type="InterPro" id="IPR033263">
    <property type="entry name" value="RNF180"/>
</dbReference>
<keyword evidence="7" id="KW-0732">Signal</keyword>
<dbReference type="GO" id="GO:0031624">
    <property type="term" value="F:ubiquitin conjugating enzyme binding"/>
    <property type="evidence" value="ECO:0007669"/>
    <property type="project" value="TreeGrafter"/>
</dbReference>